<comment type="similarity">
    <text evidence="1">Belongs to the LDH2/MDH2 oxidoreductase family.</text>
</comment>
<evidence type="ECO:0000313" key="5">
    <source>
        <dbReference type="Proteomes" id="UP000236178"/>
    </source>
</evidence>
<accession>A0A2I0SRV3</accession>
<name>A0A2I0SRV3_9ACTN</name>
<sequence>MTDTPASRPGKVLVPAEELRGLAAALLEKGGLGPEHARTTAEVFVWAALRGIDSHGTARVPAYLELLAKGVANARPEITVESGAAAVAVLDADRAPGPVALTAAAEEAVTRARASGVAAVGVRRTVHTGAIGYYVSKIARQGLIGIAFVAGMPNMGYAGVKGVAVATSPLAVAVPARSHAPLLLDMATATIALGRIRQARANGTPLPEGAAATADGTPTTDPEKAVMPLPLGGAKGSGMSLAFELLTGVLVGAPILAAFHSDDPGGREHRQNALIVAIDPAAFGDADAFTEAVDATLAALKALPPADGARGVFYPGERSASLGVLRAGEGVPVAAKVWRELTESAARFGVTVPEVQV</sequence>
<evidence type="ECO:0000256" key="2">
    <source>
        <dbReference type="ARBA" id="ARBA00023002"/>
    </source>
</evidence>
<dbReference type="EMBL" id="PJOS01000019">
    <property type="protein sequence ID" value="PKT72644.1"/>
    <property type="molecule type" value="Genomic_DNA"/>
</dbReference>
<dbReference type="Gene3D" id="1.10.1530.10">
    <property type="match status" value="1"/>
</dbReference>
<dbReference type="SUPFAM" id="SSF89733">
    <property type="entry name" value="L-sulfolactate dehydrogenase-like"/>
    <property type="match status" value="1"/>
</dbReference>
<dbReference type="PANTHER" id="PTHR11091">
    <property type="entry name" value="OXIDOREDUCTASE-RELATED"/>
    <property type="match status" value="1"/>
</dbReference>
<organism evidence="4 5">
    <name type="scientific">Streptomyces populi</name>
    <dbReference type="NCBI Taxonomy" id="2058924"/>
    <lineage>
        <taxon>Bacteria</taxon>
        <taxon>Bacillati</taxon>
        <taxon>Actinomycetota</taxon>
        <taxon>Actinomycetes</taxon>
        <taxon>Kitasatosporales</taxon>
        <taxon>Streptomycetaceae</taxon>
        <taxon>Streptomyces</taxon>
    </lineage>
</organism>
<dbReference type="InterPro" id="IPR043144">
    <property type="entry name" value="Mal/L-sulf/L-lact_DH-like_ah"/>
</dbReference>
<dbReference type="GO" id="GO:0016491">
    <property type="term" value="F:oxidoreductase activity"/>
    <property type="evidence" value="ECO:0007669"/>
    <property type="project" value="UniProtKB-KW"/>
</dbReference>
<protein>
    <submittedName>
        <fullName evidence="4">Lactate dehydrogenase</fullName>
    </submittedName>
</protein>
<dbReference type="PANTHER" id="PTHR11091:SF0">
    <property type="entry name" value="MALATE DEHYDROGENASE"/>
    <property type="match status" value="1"/>
</dbReference>
<dbReference type="RefSeq" id="WP_103549538.1">
    <property type="nucleotide sequence ID" value="NZ_JBHJSK010000001.1"/>
</dbReference>
<keyword evidence="5" id="KW-1185">Reference proteome</keyword>
<dbReference type="InterPro" id="IPR043143">
    <property type="entry name" value="Mal/L-sulf/L-lact_DH-like_NADP"/>
</dbReference>
<proteinExistence type="inferred from homology"/>
<evidence type="ECO:0000256" key="1">
    <source>
        <dbReference type="ARBA" id="ARBA00006056"/>
    </source>
</evidence>
<dbReference type="Gene3D" id="3.30.1370.60">
    <property type="entry name" value="Hypothetical oxidoreductase yiak, domain 2"/>
    <property type="match status" value="1"/>
</dbReference>
<comment type="caution">
    <text evidence="4">The sequence shown here is derived from an EMBL/GenBank/DDBJ whole genome shotgun (WGS) entry which is preliminary data.</text>
</comment>
<dbReference type="InterPro" id="IPR036111">
    <property type="entry name" value="Mal/L-sulfo/L-lacto_DH-like_sf"/>
</dbReference>
<dbReference type="AlphaFoldDB" id="A0A2I0SRV3"/>
<dbReference type="Proteomes" id="UP000236178">
    <property type="component" value="Unassembled WGS sequence"/>
</dbReference>
<evidence type="ECO:0000256" key="3">
    <source>
        <dbReference type="SAM" id="MobiDB-lite"/>
    </source>
</evidence>
<reference evidence="4 5" key="1">
    <citation type="submission" date="2017-12" db="EMBL/GenBank/DDBJ databases">
        <title>Streptomyces populusis sp. nov., a novel endophytic actinobacterium isolated from stems of Populus adenopoda Maxim.</title>
        <authorList>
            <person name="Wang Z."/>
        </authorList>
    </citation>
    <scope>NUCLEOTIDE SEQUENCE [LARGE SCALE GENOMIC DNA]</scope>
    <source>
        <strain evidence="4 5">A249</strain>
    </source>
</reference>
<feature type="compositionally biased region" description="Low complexity" evidence="3">
    <location>
        <begin position="209"/>
        <end position="220"/>
    </location>
</feature>
<gene>
    <name evidence="4" type="ORF">CW362_12785</name>
</gene>
<keyword evidence="2" id="KW-0560">Oxidoreductase</keyword>
<dbReference type="InterPro" id="IPR003767">
    <property type="entry name" value="Malate/L-lactate_DH-like"/>
</dbReference>
<evidence type="ECO:0000313" key="4">
    <source>
        <dbReference type="EMBL" id="PKT72644.1"/>
    </source>
</evidence>
<feature type="region of interest" description="Disordered" evidence="3">
    <location>
        <begin position="203"/>
        <end position="223"/>
    </location>
</feature>
<dbReference type="Pfam" id="PF02615">
    <property type="entry name" value="Ldh_2"/>
    <property type="match status" value="1"/>
</dbReference>
<dbReference type="OrthoDB" id="924592at2"/>